<dbReference type="PANTHER" id="PTHR33221:SF4">
    <property type="entry name" value="HTH-TYPE TRANSCRIPTIONAL REPRESSOR NSRR"/>
    <property type="match status" value="1"/>
</dbReference>
<gene>
    <name evidence="2" type="ORF">CWE12_05425</name>
</gene>
<comment type="caution">
    <text evidence="2">The sequence shown here is derived from an EMBL/GenBank/DDBJ whole genome shotgun (WGS) entry which is preliminary data.</text>
</comment>
<evidence type="ECO:0000256" key="1">
    <source>
        <dbReference type="ARBA" id="ARBA00023125"/>
    </source>
</evidence>
<dbReference type="Proteomes" id="UP000287410">
    <property type="component" value="Unassembled WGS sequence"/>
</dbReference>
<dbReference type="Pfam" id="PF02082">
    <property type="entry name" value="Rrf2"/>
    <property type="match status" value="1"/>
</dbReference>
<dbReference type="Gene3D" id="1.10.10.10">
    <property type="entry name" value="Winged helix-like DNA-binding domain superfamily/Winged helix DNA-binding domain"/>
    <property type="match status" value="1"/>
</dbReference>
<dbReference type="InterPro" id="IPR036388">
    <property type="entry name" value="WH-like_DNA-bd_sf"/>
</dbReference>
<name>A0ABY0C072_9GAMM</name>
<organism evidence="2 3">
    <name type="scientific">Aliidiomarina sedimenti</name>
    <dbReference type="NCBI Taxonomy" id="1933879"/>
    <lineage>
        <taxon>Bacteria</taxon>
        <taxon>Pseudomonadati</taxon>
        <taxon>Pseudomonadota</taxon>
        <taxon>Gammaproteobacteria</taxon>
        <taxon>Alteromonadales</taxon>
        <taxon>Idiomarinaceae</taxon>
        <taxon>Aliidiomarina</taxon>
    </lineage>
</organism>
<proteinExistence type="predicted"/>
<dbReference type="SUPFAM" id="SSF46785">
    <property type="entry name" value="Winged helix' DNA-binding domain"/>
    <property type="match status" value="1"/>
</dbReference>
<accession>A0ABY0C072</accession>
<dbReference type="RefSeq" id="WP_126788665.1">
    <property type="nucleotide sequence ID" value="NZ_PIPN01000002.1"/>
</dbReference>
<dbReference type="InterPro" id="IPR000944">
    <property type="entry name" value="Tscrpt_reg_Rrf2"/>
</dbReference>
<keyword evidence="1" id="KW-0238">DNA-binding</keyword>
<dbReference type="EMBL" id="PIPN01000002">
    <property type="protein sequence ID" value="RUO30686.1"/>
    <property type="molecule type" value="Genomic_DNA"/>
</dbReference>
<keyword evidence="3" id="KW-1185">Reference proteome</keyword>
<evidence type="ECO:0000313" key="3">
    <source>
        <dbReference type="Proteomes" id="UP000287410"/>
    </source>
</evidence>
<dbReference type="PROSITE" id="PS51197">
    <property type="entry name" value="HTH_RRF2_2"/>
    <property type="match status" value="1"/>
</dbReference>
<evidence type="ECO:0000313" key="2">
    <source>
        <dbReference type="EMBL" id="RUO30686.1"/>
    </source>
</evidence>
<dbReference type="InterPro" id="IPR036390">
    <property type="entry name" value="WH_DNA-bd_sf"/>
</dbReference>
<dbReference type="PANTHER" id="PTHR33221">
    <property type="entry name" value="WINGED HELIX-TURN-HELIX TRANSCRIPTIONAL REGULATOR, RRF2 FAMILY"/>
    <property type="match status" value="1"/>
</dbReference>
<protein>
    <submittedName>
        <fullName evidence="2">Transcriptional regulator</fullName>
    </submittedName>
</protein>
<dbReference type="NCBIfam" id="TIGR00738">
    <property type="entry name" value="rrf2_super"/>
    <property type="match status" value="1"/>
</dbReference>
<reference evidence="2 3" key="1">
    <citation type="journal article" date="2018" name="Front. Microbiol.">
        <title>Genome-Based Analysis Reveals the Taxonomy and Diversity of the Family Idiomarinaceae.</title>
        <authorList>
            <person name="Liu Y."/>
            <person name="Lai Q."/>
            <person name="Shao Z."/>
        </authorList>
    </citation>
    <scope>NUCLEOTIDE SEQUENCE [LARGE SCALE GENOMIC DNA]</scope>
    <source>
        <strain evidence="2 3">GBSy1</strain>
    </source>
</reference>
<sequence>MQIKKYTDYGLRTLIYLATLPKGRLATINEICAAYEIPRNHLNKVIHQLGKEGFIITRRGKNGGFQLAAEPAEIRLDHVIRRLEGDTPWVNCHSPVCVIEPACELKHILAAGKRVFYDYLASYTLHSLLHNRNELEQIFSTREL</sequence>